<reference evidence="1 2" key="1">
    <citation type="submission" date="2019-04" db="EMBL/GenBank/DDBJ databases">
        <authorList>
            <person name="Dong K."/>
        </authorList>
    </citation>
    <scope>NUCLEOTIDE SEQUENCE [LARGE SCALE GENOMIC DNA]</scope>
    <source>
        <strain evidence="2">dk3543</strain>
    </source>
</reference>
<name>A0A4U2YKU8_9ACTN</name>
<evidence type="ECO:0000313" key="1">
    <source>
        <dbReference type="EMBL" id="TKI61827.1"/>
    </source>
</evidence>
<dbReference type="InterPro" id="IPR034660">
    <property type="entry name" value="DinB/YfiT-like"/>
</dbReference>
<organism evidence="1 2">
    <name type="scientific">Nocardioides jishulii</name>
    <dbReference type="NCBI Taxonomy" id="2575440"/>
    <lineage>
        <taxon>Bacteria</taxon>
        <taxon>Bacillati</taxon>
        <taxon>Actinomycetota</taxon>
        <taxon>Actinomycetes</taxon>
        <taxon>Propionibacteriales</taxon>
        <taxon>Nocardioidaceae</taxon>
        <taxon>Nocardioides</taxon>
    </lineage>
</organism>
<sequence>MWTDPATDPREQLPPAHGEKATLGQYLEAYRMTLEMKCEGLDAAQMATRAVPPSDLSLLGMVQHLARVEHRWFRCVLGGAPTTPRLYEDGDGGFADVSPTDEAVEAAWATWRREVDHARTLWEGLEESRLGDEFDTGGGGVTARDLAVHMVEEYARHMGHVDLLRECLDGRTGQ</sequence>
<proteinExistence type="predicted"/>
<evidence type="ECO:0000313" key="2">
    <source>
        <dbReference type="Proteomes" id="UP000307808"/>
    </source>
</evidence>
<comment type="caution">
    <text evidence="1">The sequence shown here is derived from an EMBL/GenBank/DDBJ whole genome shotgun (WGS) entry which is preliminary data.</text>
</comment>
<dbReference type="Gene3D" id="1.20.120.450">
    <property type="entry name" value="dinb family like domain"/>
    <property type="match status" value="1"/>
</dbReference>
<dbReference type="Proteomes" id="UP000307808">
    <property type="component" value="Unassembled WGS sequence"/>
</dbReference>
<dbReference type="InterPro" id="IPR007061">
    <property type="entry name" value="MST-like"/>
</dbReference>
<dbReference type="Pfam" id="PF04978">
    <property type="entry name" value="MST"/>
    <property type="match status" value="1"/>
</dbReference>
<protein>
    <submittedName>
        <fullName evidence="1">DinB family protein</fullName>
    </submittedName>
</protein>
<gene>
    <name evidence="1" type="ORF">FC770_10450</name>
</gene>
<accession>A0A4U2YKU8</accession>
<keyword evidence="2" id="KW-1185">Reference proteome</keyword>
<dbReference type="SUPFAM" id="SSF109854">
    <property type="entry name" value="DinB/YfiT-like putative metalloenzymes"/>
    <property type="match status" value="1"/>
</dbReference>
<dbReference type="EMBL" id="SZPY01000003">
    <property type="protein sequence ID" value="TKI61827.1"/>
    <property type="molecule type" value="Genomic_DNA"/>
</dbReference>
<dbReference type="OrthoDB" id="4548523at2"/>
<dbReference type="AlphaFoldDB" id="A0A4U2YKU8"/>